<keyword evidence="3" id="KW-0175">Coiled coil</keyword>
<dbReference type="GO" id="GO:0022857">
    <property type="term" value="F:transmembrane transporter activity"/>
    <property type="evidence" value="ECO:0007669"/>
    <property type="project" value="InterPro"/>
</dbReference>
<gene>
    <name evidence="8" type="ORF">DCC81_12250</name>
</gene>
<feature type="domain" description="Multidrug resistance protein MdtA-like C-terminal permuted SH3" evidence="7">
    <location>
        <begin position="302"/>
        <end position="360"/>
    </location>
</feature>
<keyword evidence="9" id="KW-1185">Reference proteome</keyword>
<evidence type="ECO:0000259" key="6">
    <source>
        <dbReference type="Pfam" id="PF25944"/>
    </source>
</evidence>
<dbReference type="InterPro" id="IPR058624">
    <property type="entry name" value="MdtA-like_HH"/>
</dbReference>
<evidence type="ECO:0000313" key="9">
    <source>
        <dbReference type="Proteomes" id="UP000244450"/>
    </source>
</evidence>
<dbReference type="EMBL" id="QCYK01000002">
    <property type="protein sequence ID" value="PUZ25077.1"/>
    <property type="molecule type" value="Genomic_DNA"/>
</dbReference>
<evidence type="ECO:0000256" key="1">
    <source>
        <dbReference type="ARBA" id="ARBA00004196"/>
    </source>
</evidence>
<dbReference type="Pfam" id="PF25967">
    <property type="entry name" value="RND-MFP_C"/>
    <property type="match status" value="1"/>
</dbReference>
<dbReference type="OrthoDB" id="9801814at2"/>
<dbReference type="Gene3D" id="2.40.50.100">
    <property type="match status" value="1"/>
</dbReference>
<dbReference type="PANTHER" id="PTHR30158:SF23">
    <property type="entry name" value="MULTIDRUG RESISTANCE PROTEIN MEXA"/>
    <property type="match status" value="1"/>
</dbReference>
<dbReference type="SUPFAM" id="SSF111369">
    <property type="entry name" value="HlyD-like secretion proteins"/>
    <property type="match status" value="1"/>
</dbReference>
<dbReference type="Pfam" id="PF25944">
    <property type="entry name" value="Beta-barrel_RND"/>
    <property type="match status" value="1"/>
</dbReference>
<name>A0A2T7BFL5_9BACT</name>
<feature type="domain" description="Multidrug resistance protein MdtA-like alpha-helical hairpin" evidence="4">
    <location>
        <begin position="104"/>
        <end position="171"/>
    </location>
</feature>
<protein>
    <submittedName>
        <fullName evidence="8">Efflux RND transporter periplasmic adaptor subunit</fullName>
    </submittedName>
</protein>
<evidence type="ECO:0000313" key="8">
    <source>
        <dbReference type="EMBL" id="PUZ25077.1"/>
    </source>
</evidence>
<evidence type="ECO:0000259" key="5">
    <source>
        <dbReference type="Pfam" id="PF25917"/>
    </source>
</evidence>
<dbReference type="Pfam" id="PF25876">
    <property type="entry name" value="HH_MFP_RND"/>
    <property type="match status" value="1"/>
</dbReference>
<dbReference type="InterPro" id="IPR058626">
    <property type="entry name" value="MdtA-like_b-barrel"/>
</dbReference>
<evidence type="ECO:0000259" key="7">
    <source>
        <dbReference type="Pfam" id="PF25967"/>
    </source>
</evidence>
<dbReference type="Gene3D" id="2.40.30.170">
    <property type="match status" value="1"/>
</dbReference>
<evidence type="ECO:0000256" key="2">
    <source>
        <dbReference type="ARBA" id="ARBA00009477"/>
    </source>
</evidence>
<dbReference type="NCBIfam" id="TIGR01730">
    <property type="entry name" value="RND_mfp"/>
    <property type="match status" value="1"/>
</dbReference>
<dbReference type="PANTHER" id="PTHR30158">
    <property type="entry name" value="ACRA/E-RELATED COMPONENT OF DRUG EFFLUX TRANSPORTER"/>
    <property type="match status" value="1"/>
</dbReference>
<dbReference type="InterPro" id="IPR006143">
    <property type="entry name" value="RND_pump_MFP"/>
</dbReference>
<dbReference type="InterPro" id="IPR058627">
    <property type="entry name" value="MdtA-like_C"/>
</dbReference>
<dbReference type="AlphaFoldDB" id="A0A2T7BFL5"/>
<feature type="domain" description="Multidrug resistance protein MdtA-like barrel-sandwich hybrid" evidence="5">
    <location>
        <begin position="62"/>
        <end position="201"/>
    </location>
</feature>
<dbReference type="Proteomes" id="UP000244450">
    <property type="component" value="Unassembled WGS sequence"/>
</dbReference>
<dbReference type="RefSeq" id="WP_108686914.1">
    <property type="nucleotide sequence ID" value="NZ_QCYK01000002.1"/>
</dbReference>
<dbReference type="InterPro" id="IPR058625">
    <property type="entry name" value="MdtA-like_BSH"/>
</dbReference>
<accession>A0A2T7BFL5</accession>
<comment type="caution">
    <text evidence="8">The sequence shown here is derived from an EMBL/GenBank/DDBJ whole genome shotgun (WGS) entry which is preliminary data.</text>
</comment>
<evidence type="ECO:0000256" key="3">
    <source>
        <dbReference type="SAM" id="Coils"/>
    </source>
</evidence>
<sequence length="390" mass="41845">MRLHATIACAVLCGAAVLPACKGKQGNNNKKGGSKVYQVLTVSPQRATIFNEFPAVIEGQQVIEIRPKVDGYVEAIYVNEGATVTKGQLLFKISNPVYEQAVVTANAAIKSAVADVNAARMDVEKVRPLVEKDIVSAYELKSAEYTLESKEAALAQAKANLANAQTNVGYTYLRAPMNGVIGLIPYKIGALVSSTTTNPLTMLSSINDVYAYFSLNEKQSLNLSQRLKGNTWEDKLKQLPPATLVLANGSPYPQTGRVETASGLISTETGTISLKALFPNPNGIIRSGASATIRLPRIIDTAMLVPQSATYELQNKRFVYVVLPNDMVVSTAIVGVPSNDGQFMIVQQGLKNGDRVLIGGNNLKDSTKIIAKPANADSLQRVFQASQSQE</sequence>
<dbReference type="GO" id="GO:0030313">
    <property type="term" value="C:cell envelope"/>
    <property type="evidence" value="ECO:0007669"/>
    <property type="project" value="UniProtKB-SubCell"/>
</dbReference>
<organism evidence="8 9">
    <name type="scientific">Chitinophaga parva</name>
    <dbReference type="NCBI Taxonomy" id="2169414"/>
    <lineage>
        <taxon>Bacteria</taxon>
        <taxon>Pseudomonadati</taxon>
        <taxon>Bacteroidota</taxon>
        <taxon>Chitinophagia</taxon>
        <taxon>Chitinophagales</taxon>
        <taxon>Chitinophagaceae</taxon>
        <taxon>Chitinophaga</taxon>
    </lineage>
</organism>
<feature type="coiled-coil region" evidence="3">
    <location>
        <begin position="140"/>
        <end position="167"/>
    </location>
</feature>
<reference evidence="8 9" key="1">
    <citation type="submission" date="2018-04" db="EMBL/GenBank/DDBJ databases">
        <title>Chitinophaga fuyangensis sp. nov., isolated from soil in a chemical factory.</title>
        <authorList>
            <person name="Chen K."/>
        </authorList>
    </citation>
    <scope>NUCLEOTIDE SEQUENCE [LARGE SCALE GENOMIC DNA]</scope>
    <source>
        <strain evidence="8 9">LY-1</strain>
    </source>
</reference>
<evidence type="ECO:0000259" key="4">
    <source>
        <dbReference type="Pfam" id="PF25876"/>
    </source>
</evidence>
<dbReference type="Gene3D" id="1.10.287.470">
    <property type="entry name" value="Helix hairpin bin"/>
    <property type="match status" value="1"/>
</dbReference>
<dbReference type="Pfam" id="PF25917">
    <property type="entry name" value="BSH_RND"/>
    <property type="match status" value="1"/>
</dbReference>
<dbReference type="GO" id="GO:0046677">
    <property type="term" value="P:response to antibiotic"/>
    <property type="evidence" value="ECO:0007669"/>
    <property type="project" value="TreeGrafter"/>
</dbReference>
<dbReference type="GO" id="GO:0005886">
    <property type="term" value="C:plasma membrane"/>
    <property type="evidence" value="ECO:0007669"/>
    <property type="project" value="TreeGrafter"/>
</dbReference>
<feature type="domain" description="Multidrug resistance protein MdtA-like beta-barrel" evidence="6">
    <location>
        <begin position="210"/>
        <end position="295"/>
    </location>
</feature>
<comment type="subcellular location">
    <subcellularLocation>
        <location evidence="1">Cell envelope</location>
    </subcellularLocation>
</comment>
<dbReference type="Gene3D" id="2.40.420.20">
    <property type="match status" value="1"/>
</dbReference>
<proteinExistence type="inferred from homology"/>
<comment type="similarity">
    <text evidence="2">Belongs to the membrane fusion protein (MFP) (TC 8.A.1) family.</text>
</comment>